<keyword evidence="3" id="KW-1185">Reference proteome</keyword>
<dbReference type="RefSeq" id="WP_380020968.1">
    <property type="nucleotide sequence ID" value="NZ_JBHSHD010000008.1"/>
</dbReference>
<gene>
    <name evidence="2" type="ORF">ACFO6Q_11080</name>
</gene>
<keyword evidence="1" id="KW-0812">Transmembrane</keyword>
<name>A0ABV9QUZ7_9GAMM</name>
<keyword evidence="1" id="KW-0472">Membrane</keyword>
<sequence length="455" mass="49696">MNPKRSASKPGLDYRTVWRWHFYAGLFCIPFVLWLAATGSIYLFKPQIETWLDRPYEHLAVDGARAAPQAIVAAALAAVPGSALNAYELPSSPDSAVRVLVGSGERLVRVYVHPHTRAILKTIDEDQRPMRWIFRLHGELMLGDRGSMIVELAASWAIVMLLSGLWLWWPRDGAGAAGVLYPRLSAGGRRFWRDLHAVTGTWVSLFALFLMFSGLPWAKSWGGLLKEARSLGSSVAVRQDWNTGRAGELAERRAANAAPDGGHAGHRAHTDTSAPRDYAALDRLVPVVAAQRLAAPVLIAPPSRAEANWSARSEAQNRPLRANLRLDGASGAIVQRTDFGQRPLLDRIVGVGVAAHEGQLFGWPNQMLGAFTALGLIAVSLSAVAMWWKRRRSGVLGAPPALAERRLSWPFLGLVAVLAVLLPLFGASLLLVLALERWALRRSARLAQFLGLRTA</sequence>
<dbReference type="Pfam" id="PF03929">
    <property type="entry name" value="PepSY_TM"/>
    <property type="match status" value="1"/>
</dbReference>
<keyword evidence="1" id="KW-1133">Transmembrane helix</keyword>
<evidence type="ECO:0000313" key="3">
    <source>
        <dbReference type="Proteomes" id="UP001595886"/>
    </source>
</evidence>
<dbReference type="PANTHER" id="PTHR34219">
    <property type="entry name" value="IRON-REGULATED INNER MEMBRANE PROTEIN-RELATED"/>
    <property type="match status" value="1"/>
</dbReference>
<dbReference type="InterPro" id="IPR005625">
    <property type="entry name" value="PepSY-ass_TM"/>
</dbReference>
<comment type="caution">
    <text evidence="2">The sequence shown here is derived from an EMBL/GenBank/DDBJ whole genome shotgun (WGS) entry which is preliminary data.</text>
</comment>
<reference evidence="3" key="1">
    <citation type="journal article" date="2019" name="Int. J. Syst. Evol. Microbiol.">
        <title>The Global Catalogue of Microorganisms (GCM) 10K type strain sequencing project: providing services to taxonomists for standard genome sequencing and annotation.</title>
        <authorList>
            <consortium name="The Broad Institute Genomics Platform"/>
            <consortium name="The Broad Institute Genome Sequencing Center for Infectious Disease"/>
            <person name="Wu L."/>
            <person name="Ma J."/>
        </authorList>
    </citation>
    <scope>NUCLEOTIDE SEQUENCE [LARGE SCALE GENOMIC DNA]</scope>
    <source>
        <strain evidence="3">CCUG 30340</strain>
    </source>
</reference>
<feature type="transmembrane region" description="Helical" evidence="1">
    <location>
        <begin position="368"/>
        <end position="388"/>
    </location>
</feature>
<dbReference type="PANTHER" id="PTHR34219:SF1">
    <property type="entry name" value="PEPSY DOMAIN-CONTAINING PROTEIN"/>
    <property type="match status" value="1"/>
</dbReference>
<accession>A0ABV9QUZ7</accession>
<feature type="transmembrane region" description="Helical" evidence="1">
    <location>
        <begin position="199"/>
        <end position="218"/>
    </location>
</feature>
<proteinExistence type="predicted"/>
<feature type="transmembrane region" description="Helical" evidence="1">
    <location>
        <begin position="149"/>
        <end position="169"/>
    </location>
</feature>
<feature type="transmembrane region" description="Helical" evidence="1">
    <location>
        <begin position="20"/>
        <end position="44"/>
    </location>
</feature>
<dbReference type="Proteomes" id="UP001595886">
    <property type="component" value="Unassembled WGS sequence"/>
</dbReference>
<dbReference type="EMBL" id="JBHSHD010000008">
    <property type="protein sequence ID" value="MFC4820871.1"/>
    <property type="molecule type" value="Genomic_DNA"/>
</dbReference>
<protein>
    <submittedName>
        <fullName evidence="2">PepSY-associated TM helix domain-containing protein</fullName>
    </submittedName>
</protein>
<organism evidence="2 3">
    <name type="scientific">Dokdonella ginsengisoli</name>
    <dbReference type="NCBI Taxonomy" id="363846"/>
    <lineage>
        <taxon>Bacteria</taxon>
        <taxon>Pseudomonadati</taxon>
        <taxon>Pseudomonadota</taxon>
        <taxon>Gammaproteobacteria</taxon>
        <taxon>Lysobacterales</taxon>
        <taxon>Rhodanobacteraceae</taxon>
        <taxon>Dokdonella</taxon>
    </lineage>
</organism>
<evidence type="ECO:0000313" key="2">
    <source>
        <dbReference type="EMBL" id="MFC4820871.1"/>
    </source>
</evidence>
<evidence type="ECO:0000256" key="1">
    <source>
        <dbReference type="SAM" id="Phobius"/>
    </source>
</evidence>
<feature type="transmembrane region" description="Helical" evidence="1">
    <location>
        <begin position="408"/>
        <end position="435"/>
    </location>
</feature>